<evidence type="ECO:0000259" key="2">
    <source>
        <dbReference type="PROSITE" id="PS50960"/>
    </source>
</evidence>
<proteinExistence type="predicted"/>
<feature type="domain" description="HTH psq-type" evidence="2">
    <location>
        <begin position="44"/>
        <end position="96"/>
    </location>
</feature>
<dbReference type="PROSITE" id="PS50960">
    <property type="entry name" value="HTH_PSQ"/>
    <property type="match status" value="1"/>
</dbReference>
<evidence type="ECO:0000313" key="3">
    <source>
        <dbReference type="EMBL" id="GFO01861.1"/>
    </source>
</evidence>
<keyword evidence="1" id="KW-0238">DNA-binding</keyword>
<dbReference type="SUPFAM" id="SSF46689">
    <property type="entry name" value="Homeodomain-like"/>
    <property type="match status" value="1"/>
</dbReference>
<dbReference type="InterPro" id="IPR009057">
    <property type="entry name" value="Homeodomain-like_sf"/>
</dbReference>
<sequence>MKSRQSRCHRVHKAVVIDSQSLSLLITDCRQPHRCSSLLLFEMSNPSKKRKVLTIDVKLQILADVDKKAMTKKEIAAKYDIPHNSLSTLLKNRDKIENNSHEPQRKKPLLATNAAIDEEVLTWFKQTIIVTEVSPCPLCPPS</sequence>
<dbReference type="InterPro" id="IPR007889">
    <property type="entry name" value="HTH_Psq"/>
</dbReference>
<dbReference type="Pfam" id="PF04218">
    <property type="entry name" value="CENP-B_N"/>
    <property type="match status" value="1"/>
</dbReference>
<dbReference type="Proteomes" id="UP000735302">
    <property type="component" value="Unassembled WGS sequence"/>
</dbReference>
<gene>
    <name evidence="3" type="ORF">PoB_002836600</name>
</gene>
<comment type="caution">
    <text evidence="3">The sequence shown here is derived from an EMBL/GenBank/DDBJ whole genome shotgun (WGS) entry which is preliminary data.</text>
</comment>
<protein>
    <submittedName>
        <fullName evidence="3">Tigger transposable element-derived protein 6</fullName>
    </submittedName>
</protein>
<dbReference type="EMBL" id="BLXT01003539">
    <property type="protein sequence ID" value="GFO01861.1"/>
    <property type="molecule type" value="Genomic_DNA"/>
</dbReference>
<dbReference type="GO" id="GO:0003677">
    <property type="term" value="F:DNA binding"/>
    <property type="evidence" value="ECO:0007669"/>
    <property type="project" value="UniProtKB-UniRule"/>
</dbReference>
<organism evidence="3 4">
    <name type="scientific">Plakobranchus ocellatus</name>
    <dbReference type="NCBI Taxonomy" id="259542"/>
    <lineage>
        <taxon>Eukaryota</taxon>
        <taxon>Metazoa</taxon>
        <taxon>Spiralia</taxon>
        <taxon>Lophotrochozoa</taxon>
        <taxon>Mollusca</taxon>
        <taxon>Gastropoda</taxon>
        <taxon>Heterobranchia</taxon>
        <taxon>Euthyneura</taxon>
        <taxon>Panpulmonata</taxon>
        <taxon>Sacoglossa</taxon>
        <taxon>Placobranchoidea</taxon>
        <taxon>Plakobranchidae</taxon>
        <taxon>Plakobranchus</taxon>
    </lineage>
</organism>
<accession>A0AAV4A5F5</accession>
<feature type="DNA-binding region" description="H-T-H motif" evidence="1">
    <location>
        <begin position="72"/>
        <end position="92"/>
    </location>
</feature>
<dbReference type="Gene3D" id="1.10.10.60">
    <property type="entry name" value="Homeodomain-like"/>
    <property type="match status" value="1"/>
</dbReference>
<keyword evidence="1" id="KW-0539">Nucleus</keyword>
<evidence type="ECO:0000256" key="1">
    <source>
        <dbReference type="PROSITE-ProRule" id="PRU00320"/>
    </source>
</evidence>
<reference evidence="3 4" key="1">
    <citation type="journal article" date="2021" name="Elife">
        <title>Chloroplast acquisition without the gene transfer in kleptoplastic sea slugs, Plakobranchus ocellatus.</title>
        <authorList>
            <person name="Maeda T."/>
            <person name="Takahashi S."/>
            <person name="Yoshida T."/>
            <person name="Shimamura S."/>
            <person name="Takaki Y."/>
            <person name="Nagai Y."/>
            <person name="Toyoda A."/>
            <person name="Suzuki Y."/>
            <person name="Arimoto A."/>
            <person name="Ishii H."/>
            <person name="Satoh N."/>
            <person name="Nishiyama T."/>
            <person name="Hasebe M."/>
            <person name="Maruyama T."/>
            <person name="Minagawa J."/>
            <person name="Obokata J."/>
            <person name="Shigenobu S."/>
        </authorList>
    </citation>
    <scope>NUCLEOTIDE SEQUENCE [LARGE SCALE GENOMIC DNA]</scope>
</reference>
<keyword evidence="4" id="KW-1185">Reference proteome</keyword>
<name>A0AAV4A5F5_9GAST</name>
<comment type="subcellular location">
    <subcellularLocation>
        <location evidence="1">Nucleus</location>
    </subcellularLocation>
</comment>
<evidence type="ECO:0000313" key="4">
    <source>
        <dbReference type="Proteomes" id="UP000735302"/>
    </source>
</evidence>
<dbReference type="GO" id="GO:0005634">
    <property type="term" value="C:nucleus"/>
    <property type="evidence" value="ECO:0007669"/>
    <property type="project" value="UniProtKB-SubCell"/>
</dbReference>
<dbReference type="AlphaFoldDB" id="A0AAV4A5F5"/>